<dbReference type="EC" id="1.2.1.73" evidence="4"/>
<proteinExistence type="inferred from homology"/>
<dbReference type="PANTHER" id="PTHR42991">
    <property type="entry name" value="ALDEHYDE DEHYDROGENASE"/>
    <property type="match status" value="1"/>
</dbReference>
<dbReference type="InterPro" id="IPR051020">
    <property type="entry name" value="ALDH-related_metabolic_enz"/>
</dbReference>
<dbReference type="SUPFAM" id="SSF53720">
    <property type="entry name" value="ALDH-like"/>
    <property type="match status" value="1"/>
</dbReference>
<evidence type="ECO:0000256" key="1">
    <source>
        <dbReference type="ARBA" id="ARBA00009986"/>
    </source>
</evidence>
<dbReference type="AlphaFoldDB" id="A0A645HVC8"/>
<dbReference type="Pfam" id="PF00171">
    <property type="entry name" value="Aldedh"/>
    <property type="match status" value="1"/>
</dbReference>
<dbReference type="EMBL" id="VSSQ01095074">
    <property type="protein sequence ID" value="MPN39323.1"/>
    <property type="molecule type" value="Genomic_DNA"/>
</dbReference>
<dbReference type="InterPro" id="IPR015590">
    <property type="entry name" value="Aldehyde_DH_dom"/>
</dbReference>
<keyword evidence="2 4" id="KW-0560">Oxidoreductase</keyword>
<dbReference type="InterPro" id="IPR016163">
    <property type="entry name" value="Ald_DH_C"/>
</dbReference>
<organism evidence="4">
    <name type="scientific">bioreactor metagenome</name>
    <dbReference type="NCBI Taxonomy" id="1076179"/>
    <lineage>
        <taxon>unclassified sequences</taxon>
        <taxon>metagenomes</taxon>
        <taxon>ecological metagenomes</taxon>
    </lineage>
</organism>
<dbReference type="Gene3D" id="3.40.309.10">
    <property type="entry name" value="Aldehyde Dehydrogenase, Chain A, domain 2"/>
    <property type="match status" value="1"/>
</dbReference>
<protein>
    <submittedName>
        <fullName evidence="4">Sulfoacetaldehyde dehydrogenase</fullName>
        <ecNumber evidence="4">1.2.1.73</ecNumber>
    </submittedName>
</protein>
<feature type="domain" description="Aldehyde dehydrogenase" evidence="3">
    <location>
        <begin position="1"/>
        <end position="40"/>
    </location>
</feature>
<name>A0A645HVC8_9ZZZZ</name>
<gene>
    <name evidence="4" type="primary">safD_4</name>
    <name evidence="4" type="ORF">SDC9_186851</name>
</gene>
<dbReference type="PANTHER" id="PTHR42991:SF1">
    <property type="entry name" value="ALDEHYDE DEHYDROGENASE"/>
    <property type="match status" value="1"/>
</dbReference>
<dbReference type="InterPro" id="IPR016161">
    <property type="entry name" value="Ald_DH/histidinol_DH"/>
</dbReference>
<sequence>MINDGATFRTDNMPYGGIKDSGLGKEGPQYAVREMTEEKLIVFA</sequence>
<dbReference type="GO" id="GO:0102984">
    <property type="term" value="F:sulfoacetaldehyde dehydrogenase activity"/>
    <property type="evidence" value="ECO:0007669"/>
    <property type="project" value="UniProtKB-EC"/>
</dbReference>
<evidence type="ECO:0000313" key="4">
    <source>
        <dbReference type="EMBL" id="MPN39323.1"/>
    </source>
</evidence>
<reference evidence="4" key="1">
    <citation type="submission" date="2019-08" db="EMBL/GenBank/DDBJ databases">
        <authorList>
            <person name="Kucharzyk K."/>
            <person name="Murdoch R.W."/>
            <person name="Higgins S."/>
            <person name="Loffler F."/>
        </authorList>
    </citation>
    <scope>NUCLEOTIDE SEQUENCE</scope>
</reference>
<evidence type="ECO:0000256" key="2">
    <source>
        <dbReference type="ARBA" id="ARBA00023002"/>
    </source>
</evidence>
<evidence type="ECO:0000259" key="3">
    <source>
        <dbReference type="Pfam" id="PF00171"/>
    </source>
</evidence>
<comment type="similarity">
    <text evidence="1">Belongs to the aldehyde dehydrogenase family.</text>
</comment>
<accession>A0A645HVC8</accession>
<dbReference type="GO" id="GO:0008911">
    <property type="term" value="F:lactaldehyde dehydrogenase (NAD+) activity"/>
    <property type="evidence" value="ECO:0007669"/>
    <property type="project" value="TreeGrafter"/>
</dbReference>
<comment type="caution">
    <text evidence="4">The sequence shown here is derived from an EMBL/GenBank/DDBJ whole genome shotgun (WGS) entry which is preliminary data.</text>
</comment>